<dbReference type="EMBL" id="BLIN01000003">
    <property type="protein sequence ID" value="GFE05624.1"/>
    <property type="molecule type" value="Genomic_DNA"/>
</dbReference>
<dbReference type="PANTHER" id="PTHR22604">
    <property type="entry name" value="OXIDOREDUCTASES"/>
    <property type="match status" value="1"/>
</dbReference>
<reference evidence="5 6" key="1">
    <citation type="submission" date="2019-12" db="EMBL/GenBank/DDBJ databases">
        <title>Whole genome shotgun sequence of Streptomyces caniferus NBRC 15389.</title>
        <authorList>
            <person name="Ichikawa N."/>
            <person name="Kimura A."/>
            <person name="Kitahashi Y."/>
            <person name="Komaki H."/>
            <person name="Tamura T."/>
        </authorList>
    </citation>
    <scope>NUCLEOTIDE SEQUENCE [LARGE SCALE GENOMIC DNA]</scope>
    <source>
        <strain evidence="5 6">NBRC 15389</strain>
    </source>
</reference>
<name>A0A640S452_9ACTN</name>
<keyword evidence="2" id="KW-0560">Oxidoreductase</keyword>
<dbReference type="Gene3D" id="3.40.50.720">
    <property type="entry name" value="NAD(P)-binding Rossmann-like Domain"/>
    <property type="match status" value="1"/>
</dbReference>
<dbReference type="Proteomes" id="UP000435837">
    <property type="component" value="Unassembled WGS sequence"/>
</dbReference>
<dbReference type="AlphaFoldDB" id="A0A640S452"/>
<protein>
    <submittedName>
        <fullName evidence="5">Oxidoreductase</fullName>
    </submittedName>
</protein>
<evidence type="ECO:0000313" key="6">
    <source>
        <dbReference type="Proteomes" id="UP000435837"/>
    </source>
</evidence>
<dbReference type="Pfam" id="PF01408">
    <property type="entry name" value="GFO_IDH_MocA"/>
    <property type="match status" value="1"/>
</dbReference>
<organism evidence="5 6">
    <name type="scientific">Streptomyces caniferus</name>
    <dbReference type="NCBI Taxonomy" id="285557"/>
    <lineage>
        <taxon>Bacteria</taxon>
        <taxon>Bacillati</taxon>
        <taxon>Actinomycetota</taxon>
        <taxon>Actinomycetes</taxon>
        <taxon>Kitasatosporales</taxon>
        <taxon>Streptomycetaceae</taxon>
        <taxon>Streptomyces</taxon>
    </lineage>
</organism>
<comment type="similarity">
    <text evidence="1">Belongs to the Gfo/Idh/MocA family.</text>
</comment>
<evidence type="ECO:0000259" key="4">
    <source>
        <dbReference type="Pfam" id="PF22725"/>
    </source>
</evidence>
<feature type="domain" description="GFO/IDH/MocA-like oxidoreductase" evidence="4">
    <location>
        <begin position="130"/>
        <end position="244"/>
    </location>
</feature>
<dbReference type="Gene3D" id="3.30.360.10">
    <property type="entry name" value="Dihydrodipicolinate Reductase, domain 2"/>
    <property type="match status" value="1"/>
</dbReference>
<accession>A0A640S452</accession>
<sequence length="329" mass="35244">MRIGVLGAASIAWRRVLPAMAACPDIDVVAVAARDMGRARRFADRFGCAAVAGYQPLLERADIDAVYVPLPAALHHAWAARALRAGKHVLVEKPMAGSAEEARELVTLATRAGLVLRENFMFLHHPRHDAVESLLRSGRIGELRSLHAAFCIPPLPAEDIRYVPELGGGALLDAGVYPLRTAMRFLGRGLRVAGATLRTRAADGLDLSGQVLLAADSGVQASLEFGFEHAYAARYALWGSRARLTTEHAFSPAADQRPALLLEEQGGTERIDLPAADQYLRCVADFASAVRTEGASDGPDEACRRADAVTTLELADRIRACAVRVEVAG</sequence>
<gene>
    <name evidence="5" type="ORF">Scani_18920</name>
</gene>
<dbReference type="RefSeq" id="WP_218039167.1">
    <property type="nucleotide sequence ID" value="NZ_BAAATH010000041.1"/>
</dbReference>
<feature type="domain" description="Gfo/Idh/MocA-like oxidoreductase N-terminal" evidence="3">
    <location>
        <begin position="1"/>
        <end position="119"/>
    </location>
</feature>
<evidence type="ECO:0000256" key="1">
    <source>
        <dbReference type="ARBA" id="ARBA00010928"/>
    </source>
</evidence>
<dbReference type="GO" id="GO:0016491">
    <property type="term" value="F:oxidoreductase activity"/>
    <property type="evidence" value="ECO:0007669"/>
    <property type="project" value="UniProtKB-KW"/>
</dbReference>
<proteinExistence type="inferred from homology"/>
<dbReference type="InterPro" id="IPR050984">
    <property type="entry name" value="Gfo/Idh/MocA_domain"/>
</dbReference>
<dbReference type="PANTHER" id="PTHR22604:SF105">
    <property type="entry name" value="TRANS-1,2-DIHYDROBENZENE-1,2-DIOL DEHYDROGENASE"/>
    <property type="match status" value="1"/>
</dbReference>
<evidence type="ECO:0000256" key="2">
    <source>
        <dbReference type="ARBA" id="ARBA00023002"/>
    </source>
</evidence>
<evidence type="ECO:0000259" key="3">
    <source>
        <dbReference type="Pfam" id="PF01408"/>
    </source>
</evidence>
<dbReference type="Pfam" id="PF22725">
    <property type="entry name" value="GFO_IDH_MocA_C3"/>
    <property type="match status" value="1"/>
</dbReference>
<evidence type="ECO:0000313" key="5">
    <source>
        <dbReference type="EMBL" id="GFE05624.1"/>
    </source>
</evidence>
<dbReference type="GeneID" id="96640655"/>
<dbReference type="SUPFAM" id="SSF51735">
    <property type="entry name" value="NAD(P)-binding Rossmann-fold domains"/>
    <property type="match status" value="1"/>
</dbReference>
<dbReference type="InterPro" id="IPR036291">
    <property type="entry name" value="NAD(P)-bd_dom_sf"/>
</dbReference>
<dbReference type="GO" id="GO:0000166">
    <property type="term" value="F:nucleotide binding"/>
    <property type="evidence" value="ECO:0007669"/>
    <property type="project" value="InterPro"/>
</dbReference>
<dbReference type="InterPro" id="IPR055170">
    <property type="entry name" value="GFO_IDH_MocA-like_dom"/>
</dbReference>
<dbReference type="InterPro" id="IPR000683">
    <property type="entry name" value="Gfo/Idh/MocA-like_OxRdtase_N"/>
</dbReference>
<dbReference type="SUPFAM" id="SSF55347">
    <property type="entry name" value="Glyceraldehyde-3-phosphate dehydrogenase-like, C-terminal domain"/>
    <property type="match status" value="1"/>
</dbReference>
<comment type="caution">
    <text evidence="5">The sequence shown here is derived from an EMBL/GenBank/DDBJ whole genome shotgun (WGS) entry which is preliminary data.</text>
</comment>